<gene>
    <name evidence="10" type="ORF">SAMN05661096_02891</name>
</gene>
<dbReference type="InterPro" id="IPR000192">
    <property type="entry name" value="Aminotrans_V_dom"/>
</dbReference>
<dbReference type="GO" id="GO:0051536">
    <property type="term" value="F:iron-sulfur cluster binding"/>
    <property type="evidence" value="ECO:0007669"/>
    <property type="project" value="UniProtKB-KW"/>
</dbReference>
<dbReference type="Gene3D" id="3.40.640.10">
    <property type="entry name" value="Type I PLP-dependent aspartate aminotransferase-like (Major domain)"/>
    <property type="match status" value="1"/>
</dbReference>
<dbReference type="PANTHER" id="PTHR11601:SF34">
    <property type="entry name" value="CYSTEINE DESULFURASE"/>
    <property type="match status" value="1"/>
</dbReference>
<dbReference type="Pfam" id="PF00266">
    <property type="entry name" value="Aminotran_5"/>
    <property type="match status" value="1"/>
</dbReference>
<evidence type="ECO:0000256" key="6">
    <source>
        <dbReference type="ARBA" id="ARBA00023004"/>
    </source>
</evidence>
<dbReference type="PIRSF" id="PIRSF005572">
    <property type="entry name" value="NifS"/>
    <property type="match status" value="1"/>
</dbReference>
<evidence type="ECO:0000256" key="8">
    <source>
        <dbReference type="ARBA" id="ARBA00050776"/>
    </source>
</evidence>
<dbReference type="InterPro" id="IPR015421">
    <property type="entry name" value="PyrdxlP-dep_Trfase_major"/>
</dbReference>
<dbReference type="Gene3D" id="1.10.260.50">
    <property type="match status" value="1"/>
</dbReference>
<keyword evidence="11" id="KW-1185">Reference proteome</keyword>
<dbReference type="STRING" id="1028.SAMN05661096_02891"/>
<dbReference type="InterPro" id="IPR015422">
    <property type="entry name" value="PyrdxlP-dep_Trfase_small"/>
</dbReference>
<sequence>MAGIYLDNAATTALDPEVFEAMKPFMLNHYGNPSSIHSHGREVRAAIEKSRRAVAELLNTSPSEIFFTSGGTEADNMALRCSIEQKGIKKVLTSKIEHHAVLHTLQHLEKTGQITLDYVPLDEKGMVEMDALKDWLSTNPDSLVSLMHGNNEIGNILDIEEVSWLCKQYGAIFHSDTVQTMAHYNHDLQEIKAQHIVGAAHKFHGPKGVGFLYINNEHKIQPFIHGGAQERNMRGGTENVYGIVGLAKAMEIAYRDMEEHQNHIQGLKDRMIQKLKAKVEGVAFNGLSADQDQSLYTVLNVCLPPSDMSDMLLFNLDIKGISASGGSACSSGSDVGSHVIAELGKAAERPNVRFSFCKYNTSKDIDSAVDAVAEIYNKQTVD</sequence>
<name>A0A1X7KMT5_9BACT</name>
<accession>A0A1X7KMT5</accession>
<evidence type="ECO:0000256" key="5">
    <source>
        <dbReference type="ARBA" id="ARBA00022898"/>
    </source>
</evidence>
<evidence type="ECO:0000256" key="2">
    <source>
        <dbReference type="ARBA" id="ARBA00006490"/>
    </source>
</evidence>
<comment type="similarity">
    <text evidence="2">Belongs to the class-V pyridoxal-phosphate-dependent aminotransferase family. NifS/IscS subfamily.</text>
</comment>
<organism evidence="10 11">
    <name type="scientific">Marivirga sericea</name>
    <dbReference type="NCBI Taxonomy" id="1028"/>
    <lineage>
        <taxon>Bacteria</taxon>
        <taxon>Pseudomonadati</taxon>
        <taxon>Bacteroidota</taxon>
        <taxon>Cytophagia</taxon>
        <taxon>Cytophagales</taxon>
        <taxon>Marivirgaceae</taxon>
        <taxon>Marivirga</taxon>
    </lineage>
</organism>
<proteinExistence type="inferred from homology"/>
<dbReference type="Proteomes" id="UP000193804">
    <property type="component" value="Unassembled WGS sequence"/>
</dbReference>
<keyword evidence="4" id="KW-0479">Metal-binding</keyword>
<dbReference type="EMBL" id="FXAW01000006">
    <property type="protein sequence ID" value="SMG42399.1"/>
    <property type="molecule type" value="Genomic_DNA"/>
</dbReference>
<reference evidence="11" key="1">
    <citation type="submission" date="2017-04" db="EMBL/GenBank/DDBJ databases">
        <authorList>
            <person name="Varghese N."/>
            <person name="Submissions S."/>
        </authorList>
    </citation>
    <scope>NUCLEOTIDE SEQUENCE [LARGE SCALE GENOMIC DNA]</scope>
    <source>
        <strain evidence="11">DSM 4125</strain>
    </source>
</reference>
<feature type="domain" description="Aminotransferase class V" evidence="9">
    <location>
        <begin position="4"/>
        <end position="366"/>
    </location>
</feature>
<dbReference type="Gene3D" id="3.90.1150.10">
    <property type="entry name" value="Aspartate Aminotransferase, domain 1"/>
    <property type="match status" value="1"/>
</dbReference>
<evidence type="ECO:0000313" key="11">
    <source>
        <dbReference type="Proteomes" id="UP000193804"/>
    </source>
</evidence>
<dbReference type="PANTHER" id="PTHR11601">
    <property type="entry name" value="CYSTEINE DESULFURYLASE FAMILY MEMBER"/>
    <property type="match status" value="1"/>
</dbReference>
<evidence type="ECO:0000256" key="7">
    <source>
        <dbReference type="ARBA" id="ARBA00023014"/>
    </source>
</evidence>
<dbReference type="InterPro" id="IPR015424">
    <property type="entry name" value="PyrdxlP-dep_Trfase"/>
</dbReference>
<evidence type="ECO:0000256" key="1">
    <source>
        <dbReference type="ARBA" id="ARBA00001933"/>
    </source>
</evidence>
<comment type="cofactor">
    <cofactor evidence="1">
        <name>pyridoxal 5'-phosphate</name>
        <dbReference type="ChEBI" id="CHEBI:597326"/>
    </cofactor>
</comment>
<dbReference type="OrthoDB" id="9804366at2"/>
<protein>
    <submittedName>
        <fullName evidence="10">Cysteine desulfurase</fullName>
    </submittedName>
</protein>
<dbReference type="RefSeq" id="WP_085518051.1">
    <property type="nucleotide sequence ID" value="NZ_FXAW01000006.1"/>
</dbReference>
<keyword evidence="5" id="KW-0663">Pyridoxal phosphate</keyword>
<evidence type="ECO:0000256" key="3">
    <source>
        <dbReference type="ARBA" id="ARBA00022679"/>
    </source>
</evidence>
<keyword evidence="7" id="KW-0411">Iron-sulfur</keyword>
<evidence type="ECO:0000313" key="10">
    <source>
        <dbReference type="EMBL" id="SMG42399.1"/>
    </source>
</evidence>
<dbReference type="SUPFAM" id="SSF53383">
    <property type="entry name" value="PLP-dependent transferases"/>
    <property type="match status" value="1"/>
</dbReference>
<comment type="catalytic activity">
    <reaction evidence="8">
        <text>(sulfur carrier)-H + L-cysteine = (sulfur carrier)-SH + L-alanine</text>
        <dbReference type="Rhea" id="RHEA:43892"/>
        <dbReference type="Rhea" id="RHEA-COMP:14737"/>
        <dbReference type="Rhea" id="RHEA-COMP:14739"/>
        <dbReference type="ChEBI" id="CHEBI:29917"/>
        <dbReference type="ChEBI" id="CHEBI:35235"/>
        <dbReference type="ChEBI" id="CHEBI:57972"/>
        <dbReference type="ChEBI" id="CHEBI:64428"/>
        <dbReference type="EC" id="2.8.1.7"/>
    </reaction>
</comment>
<evidence type="ECO:0000259" key="9">
    <source>
        <dbReference type="Pfam" id="PF00266"/>
    </source>
</evidence>
<keyword evidence="3" id="KW-0808">Transferase</keyword>
<evidence type="ECO:0000256" key="4">
    <source>
        <dbReference type="ARBA" id="ARBA00022723"/>
    </source>
</evidence>
<keyword evidence="6" id="KW-0408">Iron</keyword>
<dbReference type="GO" id="GO:0031071">
    <property type="term" value="F:cysteine desulfurase activity"/>
    <property type="evidence" value="ECO:0007669"/>
    <property type="project" value="UniProtKB-EC"/>
</dbReference>
<dbReference type="GO" id="GO:0046872">
    <property type="term" value="F:metal ion binding"/>
    <property type="evidence" value="ECO:0007669"/>
    <property type="project" value="UniProtKB-KW"/>
</dbReference>
<dbReference type="InterPro" id="IPR016454">
    <property type="entry name" value="Cysteine_dSase"/>
</dbReference>
<dbReference type="AlphaFoldDB" id="A0A1X7KMT5"/>